<evidence type="ECO:0000313" key="2">
    <source>
        <dbReference type="Proteomes" id="UP000053105"/>
    </source>
</evidence>
<protein>
    <submittedName>
        <fullName evidence="1">Uncharacterized protein</fullName>
    </submittedName>
</protein>
<evidence type="ECO:0000313" key="1">
    <source>
        <dbReference type="EMBL" id="KOX70312.1"/>
    </source>
</evidence>
<dbReference type="OrthoDB" id="7689485at2759"/>
<dbReference type="EMBL" id="KQ435863">
    <property type="protein sequence ID" value="KOX70312.1"/>
    <property type="molecule type" value="Genomic_DNA"/>
</dbReference>
<sequence>MRLEPHSRLLYEELRPPEKQRKLFSCQLRIQSENVPPPINRDLHYYGGDVRRQSVQELNLSNKLESLQTNQKKLPDLDPPIEKRSRIEQLKILVRQKDVFPVVHRSFYTD</sequence>
<accession>A0A0N0BDE9</accession>
<gene>
    <name evidence="1" type="ORF">WN51_04715</name>
</gene>
<organism evidence="1 2">
    <name type="scientific">Melipona quadrifasciata</name>
    <dbReference type="NCBI Taxonomy" id="166423"/>
    <lineage>
        <taxon>Eukaryota</taxon>
        <taxon>Metazoa</taxon>
        <taxon>Ecdysozoa</taxon>
        <taxon>Arthropoda</taxon>
        <taxon>Hexapoda</taxon>
        <taxon>Insecta</taxon>
        <taxon>Pterygota</taxon>
        <taxon>Neoptera</taxon>
        <taxon>Endopterygota</taxon>
        <taxon>Hymenoptera</taxon>
        <taxon>Apocrita</taxon>
        <taxon>Aculeata</taxon>
        <taxon>Apoidea</taxon>
        <taxon>Anthophila</taxon>
        <taxon>Apidae</taxon>
        <taxon>Melipona</taxon>
    </lineage>
</organism>
<proteinExistence type="predicted"/>
<keyword evidence="2" id="KW-1185">Reference proteome</keyword>
<dbReference type="Proteomes" id="UP000053105">
    <property type="component" value="Unassembled WGS sequence"/>
</dbReference>
<dbReference type="AlphaFoldDB" id="A0A0N0BDE9"/>
<name>A0A0N0BDE9_9HYME</name>
<reference evidence="1 2" key="1">
    <citation type="submission" date="2015-07" db="EMBL/GenBank/DDBJ databases">
        <title>The genome of Melipona quadrifasciata.</title>
        <authorList>
            <person name="Pan H."/>
            <person name="Kapheim K."/>
        </authorList>
    </citation>
    <scope>NUCLEOTIDE SEQUENCE [LARGE SCALE GENOMIC DNA]</scope>
    <source>
        <strain evidence="1">0111107301</strain>
        <tissue evidence="1">Whole body</tissue>
    </source>
</reference>